<evidence type="ECO:0000313" key="1">
    <source>
        <dbReference type="EMBL" id="CUH45869.1"/>
    </source>
</evidence>
<dbReference type="EMBL" id="CYPU01000005">
    <property type="protein sequence ID" value="CUH45869.1"/>
    <property type="molecule type" value="Genomic_DNA"/>
</dbReference>
<reference evidence="1 2" key="1">
    <citation type="submission" date="2015-09" db="EMBL/GenBank/DDBJ databases">
        <authorList>
            <consortium name="Swine Surveillance"/>
        </authorList>
    </citation>
    <scope>NUCLEOTIDE SEQUENCE [LARGE SCALE GENOMIC DNA]</scope>
    <source>
        <strain evidence="1 2">CECT 4292</strain>
    </source>
</reference>
<proteinExistence type="predicted"/>
<gene>
    <name evidence="1" type="ORF">RUA4292_00032</name>
</gene>
<dbReference type="AlphaFoldDB" id="A0A0P1E9J0"/>
<sequence length="43" mass="4606">MEKAPEIGKRARVANLARTTEEASDSSGLTLPIAKLNCLHCLP</sequence>
<protein>
    <submittedName>
        <fullName evidence="1">Uncharacterized protein</fullName>
    </submittedName>
</protein>
<dbReference type="Proteomes" id="UP000050783">
    <property type="component" value="Unassembled WGS sequence"/>
</dbReference>
<name>A0A0P1E9J0_9RHOB</name>
<organism evidence="1 2">
    <name type="scientific">Ruegeria atlantica</name>
    <dbReference type="NCBI Taxonomy" id="81569"/>
    <lineage>
        <taxon>Bacteria</taxon>
        <taxon>Pseudomonadati</taxon>
        <taxon>Pseudomonadota</taxon>
        <taxon>Alphaproteobacteria</taxon>
        <taxon>Rhodobacterales</taxon>
        <taxon>Roseobacteraceae</taxon>
        <taxon>Ruegeria</taxon>
    </lineage>
</organism>
<evidence type="ECO:0000313" key="2">
    <source>
        <dbReference type="Proteomes" id="UP000050783"/>
    </source>
</evidence>
<accession>A0A0P1E9J0</accession>